<evidence type="ECO:0000313" key="4">
    <source>
        <dbReference type="Proteomes" id="UP001299608"/>
    </source>
</evidence>
<accession>A0AAX1SFL0</accession>
<reference evidence="2" key="2">
    <citation type="submission" date="2020-02" db="EMBL/GenBank/DDBJ databases">
        <authorList>
            <person name="Littmann E."/>
            <person name="Sorbara M."/>
        </authorList>
    </citation>
    <scope>NUCLEOTIDE SEQUENCE</scope>
    <source>
        <strain evidence="2">MSK.1.17</strain>
    </source>
</reference>
<dbReference type="EMBL" id="JAKNGE010000020">
    <property type="protein sequence ID" value="MCG4747053.1"/>
    <property type="molecule type" value="Genomic_DNA"/>
</dbReference>
<reference evidence="2 3" key="1">
    <citation type="journal article" date="2020" name="Cell Host Microbe">
        <title>Functional and Genomic Variation between Human-Derived Isolates of Lachnospiraceae Reveals Inter- and Intra-Species Diversity.</title>
        <authorList>
            <person name="Sorbara M.T."/>
            <person name="Littmann E.R."/>
            <person name="Fontana E."/>
            <person name="Moody T.U."/>
            <person name="Kohout C.E."/>
            <person name="Gjonbalaj M."/>
            <person name="Eaton V."/>
            <person name="Seok R."/>
            <person name="Leiner I.M."/>
            <person name="Pamer E.G."/>
        </authorList>
    </citation>
    <scope>NUCLEOTIDE SEQUENCE [LARGE SCALE GENOMIC DNA]</scope>
    <source>
        <strain evidence="2 3">MSK.1.17</strain>
    </source>
</reference>
<gene>
    <name evidence="2" type="ORF">G5B36_13380</name>
    <name evidence="1" type="ORF">L0N08_16630</name>
</gene>
<dbReference type="AlphaFoldDB" id="A0AAX1SFL0"/>
<organism evidence="1 4">
    <name type="scientific">Enterocloster aldenensis</name>
    <dbReference type="NCBI Taxonomy" id="358742"/>
    <lineage>
        <taxon>Bacteria</taxon>
        <taxon>Bacillati</taxon>
        <taxon>Bacillota</taxon>
        <taxon>Clostridia</taxon>
        <taxon>Lachnospirales</taxon>
        <taxon>Lachnospiraceae</taxon>
        <taxon>Enterocloster</taxon>
    </lineage>
</organism>
<reference evidence="1" key="3">
    <citation type="submission" date="2022-01" db="EMBL/GenBank/DDBJ databases">
        <title>Collection of gut derived symbiotic bacterial strains cultured from healthy donors.</title>
        <authorList>
            <person name="Lin H."/>
            <person name="Kohout C."/>
            <person name="Waligurski E."/>
            <person name="Pamer E.G."/>
        </authorList>
    </citation>
    <scope>NUCLEOTIDE SEQUENCE</scope>
    <source>
        <strain evidence="1">DFI.6.55</strain>
    </source>
</reference>
<evidence type="ECO:0000313" key="3">
    <source>
        <dbReference type="Proteomes" id="UP000669239"/>
    </source>
</evidence>
<protein>
    <recommendedName>
        <fullName evidence="5">Magnesium transporter</fullName>
    </recommendedName>
</protein>
<evidence type="ECO:0000313" key="2">
    <source>
        <dbReference type="EMBL" id="NSJ49684.1"/>
    </source>
</evidence>
<dbReference type="Proteomes" id="UP000669239">
    <property type="component" value="Unassembled WGS sequence"/>
</dbReference>
<dbReference type="Proteomes" id="UP001299608">
    <property type="component" value="Unassembled WGS sequence"/>
</dbReference>
<dbReference type="RefSeq" id="WP_117561020.1">
    <property type="nucleotide sequence ID" value="NZ_BAABZL010000001.1"/>
</dbReference>
<proteinExistence type="predicted"/>
<sequence length="63" mass="7532">MAYFTDEKIEQLLDDPEVVKRLIDFISMDGAAYFEEVRSNLSPEDLEEYLKENPDERIYLKKE</sequence>
<evidence type="ECO:0000313" key="1">
    <source>
        <dbReference type="EMBL" id="MCG4747053.1"/>
    </source>
</evidence>
<comment type="caution">
    <text evidence="1">The sequence shown here is derived from an EMBL/GenBank/DDBJ whole genome shotgun (WGS) entry which is preliminary data.</text>
</comment>
<dbReference type="GeneID" id="97205182"/>
<dbReference type="EMBL" id="JAAITT010000017">
    <property type="protein sequence ID" value="NSJ49684.1"/>
    <property type="molecule type" value="Genomic_DNA"/>
</dbReference>
<evidence type="ECO:0008006" key="5">
    <source>
        <dbReference type="Google" id="ProtNLM"/>
    </source>
</evidence>
<name>A0AAX1SFL0_9FIRM</name>
<keyword evidence="3" id="KW-1185">Reference proteome</keyword>